<name>A0A9W7FFS2_9STRA</name>
<evidence type="ECO:0000256" key="1">
    <source>
        <dbReference type="ARBA" id="ARBA00010271"/>
    </source>
</evidence>
<dbReference type="EMBL" id="BRXW01000161">
    <property type="protein sequence ID" value="GMI11311.1"/>
    <property type="molecule type" value="Genomic_DNA"/>
</dbReference>
<dbReference type="PANTHER" id="PTHR11062:SF281">
    <property type="entry name" value="EXOSTOSIN-LIKE 2"/>
    <property type="match status" value="1"/>
</dbReference>
<sequence length="398" mass="44829">MLASECRTLNMEVARWFYVPAFPTSVGHLNQFRDGSDYADLAASYDYLAEVHANLLETSPYYSRKNGTDHIFAISHDIGSCLAPVWISQSSVMLQVLADGATSSIVRRYLGKTGGVRCGWGEEPKYDMYLALTRYICVEFDADISLDPEVKGDPARQEFIDRSLQGPCFVAGKDIVIPPFIGERYSLSLDAYFNKREKDIDFYFRGSVLPMPYSFGVRQWLSEKGLAFDFLVNNEALTNDDLYWRELTRSLFCFSPPGWFEWSPRTYQAIAAGCIPVVIKEKETRMPFEGFVSWNNFAVFVDLENYVEEVEALMGEVKRGEWDLRIEKMQAELKRVWRVFTYGDSGEGGGEEGGPRVFVVKGEMGEGGEGGGGEFLEVVAESDEGGAVAYILKELMLK</sequence>
<comment type="similarity">
    <text evidence="1">Belongs to the glycosyltransferase 47 family.</text>
</comment>
<protein>
    <recommendedName>
        <fullName evidence="2">Exostosin GT47 domain-containing protein</fullName>
    </recommendedName>
</protein>
<evidence type="ECO:0000259" key="2">
    <source>
        <dbReference type="Pfam" id="PF03016"/>
    </source>
</evidence>
<dbReference type="InterPro" id="IPR040911">
    <property type="entry name" value="Exostosin_GT47"/>
</dbReference>
<dbReference type="GO" id="GO:0016757">
    <property type="term" value="F:glycosyltransferase activity"/>
    <property type="evidence" value="ECO:0007669"/>
    <property type="project" value="InterPro"/>
</dbReference>
<reference evidence="4" key="1">
    <citation type="journal article" date="2023" name="Commun. Biol.">
        <title>Genome analysis of Parmales, the sister group of diatoms, reveals the evolutionary specialization of diatoms from phago-mixotrophs to photoautotrophs.</title>
        <authorList>
            <person name="Ban H."/>
            <person name="Sato S."/>
            <person name="Yoshikawa S."/>
            <person name="Yamada K."/>
            <person name="Nakamura Y."/>
            <person name="Ichinomiya M."/>
            <person name="Sato N."/>
            <person name="Blanc-Mathieu R."/>
            <person name="Endo H."/>
            <person name="Kuwata A."/>
            <person name="Ogata H."/>
        </authorList>
    </citation>
    <scope>NUCLEOTIDE SEQUENCE [LARGE SCALE GENOMIC DNA]</scope>
    <source>
        <strain evidence="4">NIES 3700</strain>
    </source>
</reference>
<comment type="caution">
    <text evidence="3">The sequence shown here is derived from an EMBL/GenBank/DDBJ whole genome shotgun (WGS) entry which is preliminary data.</text>
</comment>
<dbReference type="Pfam" id="PF03016">
    <property type="entry name" value="Exostosin_GT47"/>
    <property type="match status" value="1"/>
</dbReference>
<keyword evidence="4" id="KW-1185">Reference proteome</keyword>
<dbReference type="OrthoDB" id="202795at2759"/>
<dbReference type="Proteomes" id="UP001165122">
    <property type="component" value="Unassembled WGS sequence"/>
</dbReference>
<dbReference type="PANTHER" id="PTHR11062">
    <property type="entry name" value="EXOSTOSIN HEPARAN SULFATE GLYCOSYLTRANSFERASE -RELATED"/>
    <property type="match status" value="1"/>
</dbReference>
<gene>
    <name evidence="3" type="ORF">TrLO_g7752</name>
</gene>
<evidence type="ECO:0000313" key="4">
    <source>
        <dbReference type="Proteomes" id="UP001165122"/>
    </source>
</evidence>
<accession>A0A9W7FFS2</accession>
<proteinExistence type="inferred from homology"/>
<dbReference type="InterPro" id="IPR004263">
    <property type="entry name" value="Exostosin"/>
</dbReference>
<dbReference type="AlphaFoldDB" id="A0A9W7FFS2"/>
<feature type="domain" description="Exostosin GT47" evidence="2">
    <location>
        <begin position="3"/>
        <end position="311"/>
    </location>
</feature>
<organism evidence="3 4">
    <name type="scientific">Triparma laevis f. longispina</name>
    <dbReference type="NCBI Taxonomy" id="1714387"/>
    <lineage>
        <taxon>Eukaryota</taxon>
        <taxon>Sar</taxon>
        <taxon>Stramenopiles</taxon>
        <taxon>Ochrophyta</taxon>
        <taxon>Bolidophyceae</taxon>
        <taxon>Parmales</taxon>
        <taxon>Triparmaceae</taxon>
        <taxon>Triparma</taxon>
    </lineage>
</organism>
<evidence type="ECO:0000313" key="3">
    <source>
        <dbReference type="EMBL" id="GMI11311.1"/>
    </source>
</evidence>